<feature type="transmembrane region" description="Helical" evidence="1">
    <location>
        <begin position="12"/>
        <end position="34"/>
    </location>
</feature>
<keyword evidence="1" id="KW-1133">Transmembrane helix</keyword>
<proteinExistence type="predicted"/>
<comment type="caution">
    <text evidence="2">The sequence shown here is derived from an EMBL/GenBank/DDBJ whole genome shotgun (WGS) entry which is preliminary data.</text>
</comment>
<keyword evidence="1" id="KW-0472">Membrane</keyword>
<protein>
    <submittedName>
        <fullName evidence="2">Uncharacterized protein</fullName>
    </submittedName>
</protein>
<gene>
    <name evidence="2" type="ORF">F8566_40950</name>
</gene>
<organism evidence="2 3">
    <name type="scientific">Actinomadura rudentiformis</name>
    <dbReference type="NCBI Taxonomy" id="359158"/>
    <lineage>
        <taxon>Bacteria</taxon>
        <taxon>Bacillati</taxon>
        <taxon>Actinomycetota</taxon>
        <taxon>Actinomycetes</taxon>
        <taxon>Streptosporangiales</taxon>
        <taxon>Thermomonosporaceae</taxon>
        <taxon>Actinomadura</taxon>
    </lineage>
</organism>
<name>A0A6H9YQF7_9ACTN</name>
<dbReference type="AlphaFoldDB" id="A0A6H9YQF7"/>
<feature type="transmembrane region" description="Helical" evidence="1">
    <location>
        <begin position="40"/>
        <end position="58"/>
    </location>
</feature>
<dbReference type="EMBL" id="WBMT01000025">
    <property type="protein sequence ID" value="KAB2341516.1"/>
    <property type="molecule type" value="Genomic_DNA"/>
</dbReference>
<evidence type="ECO:0000256" key="1">
    <source>
        <dbReference type="SAM" id="Phobius"/>
    </source>
</evidence>
<keyword evidence="3" id="KW-1185">Reference proteome</keyword>
<accession>A0A6H9YQF7</accession>
<evidence type="ECO:0000313" key="2">
    <source>
        <dbReference type="EMBL" id="KAB2341516.1"/>
    </source>
</evidence>
<reference evidence="2 3" key="1">
    <citation type="submission" date="2019-09" db="EMBL/GenBank/DDBJ databases">
        <title>Actinomadura physcomitrii sp. nov., a novel actinomycete isolated from moss [Physcomitrium sphaericum (Ludw) Fuernr].</title>
        <authorList>
            <person name="Zhuang X."/>
            <person name="Liu C."/>
        </authorList>
    </citation>
    <scope>NUCLEOTIDE SEQUENCE [LARGE SCALE GENOMIC DNA]</scope>
    <source>
        <strain evidence="2 3">HMC1</strain>
    </source>
</reference>
<dbReference type="Proteomes" id="UP000468735">
    <property type="component" value="Unassembled WGS sequence"/>
</dbReference>
<dbReference type="RefSeq" id="WP_151568225.1">
    <property type="nucleotide sequence ID" value="NZ_WBMT01000025.1"/>
</dbReference>
<keyword evidence="1" id="KW-0812">Transmembrane</keyword>
<evidence type="ECO:0000313" key="3">
    <source>
        <dbReference type="Proteomes" id="UP000468735"/>
    </source>
</evidence>
<sequence length="78" mass="8072">MSGRLVPRPLVGAVIVGAVVAVVFVPVLAVLTWATSMHEGAARMLAGLAAAAAAVGYLRSLRTGAGWRCPFAGGRWRR</sequence>